<accession>A0A8T0F3P4</accession>
<gene>
    <name evidence="2" type="ORF">HNY73_010666</name>
</gene>
<evidence type="ECO:0000313" key="2">
    <source>
        <dbReference type="EMBL" id="KAF8785072.1"/>
    </source>
</evidence>
<evidence type="ECO:0000256" key="1">
    <source>
        <dbReference type="SAM" id="MobiDB-lite"/>
    </source>
</evidence>
<keyword evidence="3" id="KW-1185">Reference proteome</keyword>
<name>A0A8T0F3P4_ARGBR</name>
<protein>
    <submittedName>
        <fullName evidence="2">Uncharacterized protein</fullName>
    </submittedName>
</protein>
<dbReference type="EMBL" id="JABXBU010000030">
    <property type="protein sequence ID" value="KAF8785072.1"/>
    <property type="molecule type" value="Genomic_DNA"/>
</dbReference>
<feature type="compositionally biased region" description="Basic and acidic residues" evidence="1">
    <location>
        <begin position="11"/>
        <end position="21"/>
    </location>
</feature>
<reference evidence="2" key="1">
    <citation type="journal article" date="2020" name="bioRxiv">
        <title>Chromosome-level reference genome of the European wasp spider Argiope bruennichi: a resource for studies on range expansion and evolutionary adaptation.</title>
        <authorList>
            <person name="Sheffer M.M."/>
            <person name="Hoppe A."/>
            <person name="Krehenwinkel H."/>
            <person name="Uhl G."/>
            <person name="Kuss A.W."/>
            <person name="Jensen L."/>
            <person name="Jensen C."/>
            <person name="Gillespie R.G."/>
            <person name="Hoff K.J."/>
            <person name="Prost S."/>
        </authorList>
    </citation>
    <scope>NUCLEOTIDE SEQUENCE</scope>
</reference>
<feature type="region of interest" description="Disordered" evidence="1">
    <location>
        <begin position="1"/>
        <end position="21"/>
    </location>
</feature>
<comment type="caution">
    <text evidence="2">The sequence shown here is derived from an EMBL/GenBank/DDBJ whole genome shotgun (WGS) entry which is preliminary data.</text>
</comment>
<organism evidence="2 3">
    <name type="scientific">Argiope bruennichi</name>
    <name type="common">Wasp spider</name>
    <name type="synonym">Aranea bruennichi</name>
    <dbReference type="NCBI Taxonomy" id="94029"/>
    <lineage>
        <taxon>Eukaryota</taxon>
        <taxon>Metazoa</taxon>
        <taxon>Ecdysozoa</taxon>
        <taxon>Arthropoda</taxon>
        <taxon>Chelicerata</taxon>
        <taxon>Arachnida</taxon>
        <taxon>Araneae</taxon>
        <taxon>Araneomorphae</taxon>
        <taxon>Entelegynae</taxon>
        <taxon>Araneoidea</taxon>
        <taxon>Araneidae</taxon>
        <taxon>Argiope</taxon>
    </lineage>
</organism>
<evidence type="ECO:0000313" key="3">
    <source>
        <dbReference type="Proteomes" id="UP000807504"/>
    </source>
</evidence>
<proteinExistence type="predicted"/>
<sequence length="75" mass="8445">MISLGKWFGRNSREEVSHPSKENPSLLRFTIINLQSRCEGVAMATRNSSFSSLEKRCYVLPIIPPGYLSQESVSL</sequence>
<dbReference type="AlphaFoldDB" id="A0A8T0F3P4"/>
<dbReference type="Proteomes" id="UP000807504">
    <property type="component" value="Unassembled WGS sequence"/>
</dbReference>
<reference evidence="2" key="2">
    <citation type="submission" date="2020-06" db="EMBL/GenBank/DDBJ databases">
        <authorList>
            <person name="Sheffer M."/>
        </authorList>
    </citation>
    <scope>NUCLEOTIDE SEQUENCE</scope>
</reference>